<proteinExistence type="predicted"/>
<name>A0A0G0T6Y6_9BACT</name>
<sequence>MLGHCDPERSEGEAISKIRLPRRYAPRNDKFIFFPSLPK</sequence>
<dbReference type="AlphaFoldDB" id="A0A0G0T6Y6"/>
<accession>A0A0G0T6Y6</accession>
<organism evidence="1 2">
    <name type="scientific">Candidatus Roizmanbacteria bacterium GW2011_GWB1_40_7</name>
    <dbReference type="NCBI Taxonomy" id="1618482"/>
    <lineage>
        <taxon>Bacteria</taxon>
        <taxon>Candidatus Roizmaniibacteriota</taxon>
    </lineage>
</organism>
<reference evidence="1 2" key="1">
    <citation type="journal article" date="2015" name="Nature">
        <title>rRNA introns, odd ribosomes, and small enigmatic genomes across a large radiation of phyla.</title>
        <authorList>
            <person name="Brown C.T."/>
            <person name="Hug L.A."/>
            <person name="Thomas B.C."/>
            <person name="Sharon I."/>
            <person name="Castelle C.J."/>
            <person name="Singh A."/>
            <person name="Wilkins M.J."/>
            <person name="Williams K.H."/>
            <person name="Banfield J.F."/>
        </authorList>
    </citation>
    <scope>NUCLEOTIDE SEQUENCE [LARGE SCALE GENOMIC DNA]</scope>
</reference>
<gene>
    <name evidence="1" type="ORF">UU14_C0002G0012</name>
</gene>
<dbReference type="Proteomes" id="UP000034664">
    <property type="component" value="Unassembled WGS sequence"/>
</dbReference>
<comment type="caution">
    <text evidence="1">The sequence shown here is derived from an EMBL/GenBank/DDBJ whole genome shotgun (WGS) entry which is preliminary data.</text>
</comment>
<dbReference type="EMBL" id="LBZM01000002">
    <property type="protein sequence ID" value="KKR72759.1"/>
    <property type="molecule type" value="Genomic_DNA"/>
</dbReference>
<evidence type="ECO:0000313" key="2">
    <source>
        <dbReference type="Proteomes" id="UP000034664"/>
    </source>
</evidence>
<evidence type="ECO:0000313" key="1">
    <source>
        <dbReference type="EMBL" id="KKR72759.1"/>
    </source>
</evidence>
<protein>
    <submittedName>
        <fullName evidence="1">Uncharacterized protein</fullName>
    </submittedName>
</protein>